<dbReference type="AlphaFoldDB" id="A0A9D3SU07"/>
<feature type="region of interest" description="Disordered" evidence="9">
    <location>
        <begin position="774"/>
        <end position="804"/>
    </location>
</feature>
<evidence type="ECO:0000313" key="12">
    <source>
        <dbReference type="EMBL" id="KAG7454456.1"/>
    </source>
</evidence>
<evidence type="ECO:0000256" key="4">
    <source>
        <dbReference type="ARBA" id="ARBA00022729"/>
    </source>
</evidence>
<dbReference type="Pfam" id="PF08357">
    <property type="entry name" value="SEFIR"/>
    <property type="match status" value="1"/>
</dbReference>
<evidence type="ECO:0000256" key="8">
    <source>
        <dbReference type="ARBA" id="ARBA00023180"/>
    </source>
</evidence>
<keyword evidence="6" id="KW-0472">Membrane</keyword>
<dbReference type="Proteomes" id="UP001046870">
    <property type="component" value="Chromosome 25"/>
</dbReference>
<reference evidence="12" key="1">
    <citation type="submission" date="2021-01" db="EMBL/GenBank/DDBJ databases">
        <authorList>
            <person name="Zahm M."/>
            <person name="Roques C."/>
            <person name="Cabau C."/>
            <person name="Klopp C."/>
            <person name="Donnadieu C."/>
            <person name="Jouanno E."/>
            <person name="Lampietro C."/>
            <person name="Louis A."/>
            <person name="Herpin A."/>
            <person name="Echchiki A."/>
            <person name="Berthelot C."/>
            <person name="Parey E."/>
            <person name="Roest-Crollius H."/>
            <person name="Braasch I."/>
            <person name="Postlethwait J."/>
            <person name="Bobe J."/>
            <person name="Montfort J."/>
            <person name="Bouchez O."/>
            <person name="Begum T."/>
            <person name="Mejri S."/>
            <person name="Adams A."/>
            <person name="Chen W.-J."/>
            <person name="Guiguen Y."/>
        </authorList>
    </citation>
    <scope>NUCLEOTIDE SEQUENCE</scope>
    <source>
        <strain evidence="12">YG-15Mar2019-1</strain>
        <tissue evidence="12">Brain</tissue>
    </source>
</reference>
<dbReference type="OrthoDB" id="5915222at2759"/>
<accession>A0A9D3SU07</accession>
<evidence type="ECO:0000256" key="9">
    <source>
        <dbReference type="SAM" id="MobiDB-lite"/>
    </source>
</evidence>
<feature type="region of interest" description="Disordered" evidence="9">
    <location>
        <begin position="825"/>
        <end position="846"/>
    </location>
</feature>
<keyword evidence="5" id="KW-1133">Transmembrane helix</keyword>
<dbReference type="PANTHER" id="PTHR15583:SF13">
    <property type="entry name" value="INTERLEUKIN-17 RECEPTOR A"/>
    <property type="match status" value="1"/>
</dbReference>
<comment type="caution">
    <text evidence="12">The sequence shown here is derived from an EMBL/GenBank/DDBJ whole genome shotgun (WGS) entry which is preliminary data.</text>
</comment>
<dbReference type="PROSITE" id="PS51534">
    <property type="entry name" value="SEFIR"/>
    <property type="match status" value="1"/>
</dbReference>
<sequence length="846" mass="95505">MTKMNLFLFGTLLSVHGILTSALKILDWPPLNCTQEGLRCSANINNCLEKGWLKPRQYTPTGPKDLQVQVKLKEDENRNLVPVIAVNWTAQADGSIKFMKGTEVHVLKMSSNQYLCVHYIFHNKMPMKKSMDEWWSFFLDRVVVDPGQKYVVSVYNLPKPNIGHDTYHVSESITIPGCEDAMIQRTTGCIKTGSQWKSNISLERSKGEDGKAAITVGFNTDEFSEDYRVFARCDGDKEFLLISKRNQTSLKVTFRLDKWRRTCCIFEVEVQPFFELCRNDCIRHSRKNINICETTVPPAPTRGPTDTTHLTVGIICALGFLLGCGVAACICLQHRRRRKDPIAAEISPQDQKDQPDEPRGPRKVLIIYSLDHPLYRDVVLKLCAFLRAKCGTDVVLDLLDTAWLGTVGRMQWLDWQKQQIEKSSDKILILCSRGVRAKWRAMCGGSKVTLKEDARSPMGDMLTPALSLIIPDLLHAAAFEKYMVAYFDDVSCEDDVPAPFNITIRYKLMKHFEELYFRIIDKEKHEPWRINRVEGISEDEYFKCPSGKALRDAVEAFHAYQLENQDWFEKECVDSEEEVAESDFQHPLLSDTFRVPVLQYEPECREGPQVLVSGITVNEDAKHVQSLIPLLNSGGERVSTHEILPGVHPEQSQVHCLHPEVRVTPGTPNAAVRLSAVQGSRCVSAEPVLQHSPAQKGSRPCPLEEPAGERCPVEDEEEEPHTSFSPPSLEALERLRALQQSLVPVIQPPSECVEDEYIQYNTEGNTEWAQEVEERQKRESSGSDQGYISRSSLQHGSTLGDDSQDPLVALSRLQEACFLNSLKPAGCFPNMPRNEDFGPGLKGESL</sequence>
<dbReference type="Pfam" id="PF16556">
    <property type="entry name" value="IL17R_fnIII_D1"/>
    <property type="match status" value="1"/>
</dbReference>
<keyword evidence="13" id="KW-1185">Reference proteome</keyword>
<dbReference type="Gene3D" id="3.40.50.11530">
    <property type="match status" value="1"/>
</dbReference>
<evidence type="ECO:0000256" key="7">
    <source>
        <dbReference type="ARBA" id="ARBA00023170"/>
    </source>
</evidence>
<dbReference type="InterPro" id="IPR043046">
    <property type="entry name" value="IL17RA/B_FnIII-like_2_sf"/>
</dbReference>
<proteinExistence type="predicted"/>
<keyword evidence="8" id="KW-0325">Glycoprotein</keyword>
<feature type="compositionally biased region" description="Polar residues" evidence="9">
    <location>
        <begin position="782"/>
        <end position="801"/>
    </location>
</feature>
<gene>
    <name evidence="12" type="ORF">MATL_G00259910</name>
</gene>
<dbReference type="InterPro" id="IPR013568">
    <property type="entry name" value="SEFIR_dom"/>
</dbReference>
<feature type="signal peptide" evidence="10">
    <location>
        <begin position="1"/>
        <end position="22"/>
    </location>
</feature>
<protein>
    <recommendedName>
        <fullName evidence="11">SEFIR domain-containing protein</fullName>
    </recommendedName>
</protein>
<feature type="region of interest" description="Disordered" evidence="9">
    <location>
        <begin position="688"/>
        <end position="726"/>
    </location>
</feature>
<evidence type="ECO:0000256" key="1">
    <source>
        <dbReference type="ARBA" id="ARBA00004251"/>
    </source>
</evidence>
<dbReference type="EMBL" id="JAFDVH010000025">
    <property type="protein sequence ID" value="KAG7454456.1"/>
    <property type="molecule type" value="Genomic_DNA"/>
</dbReference>
<dbReference type="PANTHER" id="PTHR15583">
    <property type="entry name" value="INTERLEUKIN-17 RECEPTOR"/>
    <property type="match status" value="1"/>
</dbReference>
<dbReference type="Gene3D" id="2.60.40.2150">
    <property type="entry name" value="Interleukin-17 receptor A/B, fibronectin-III-like domain 2"/>
    <property type="match status" value="1"/>
</dbReference>
<keyword evidence="4 10" id="KW-0732">Signal</keyword>
<dbReference type="GO" id="GO:0030368">
    <property type="term" value="F:interleukin-17 receptor activity"/>
    <property type="evidence" value="ECO:0007669"/>
    <property type="project" value="InterPro"/>
</dbReference>
<keyword evidence="2" id="KW-1003">Cell membrane</keyword>
<evidence type="ECO:0000256" key="5">
    <source>
        <dbReference type="ARBA" id="ARBA00022989"/>
    </source>
</evidence>
<comment type="subcellular location">
    <subcellularLocation>
        <location evidence="1">Cell membrane</location>
        <topology evidence="1">Single-pass type I membrane protein</topology>
    </subcellularLocation>
</comment>
<keyword evidence="7" id="KW-0675">Receptor</keyword>
<keyword evidence="3" id="KW-0812">Transmembrane</keyword>
<evidence type="ECO:0000256" key="3">
    <source>
        <dbReference type="ARBA" id="ARBA00022692"/>
    </source>
</evidence>
<evidence type="ECO:0000256" key="2">
    <source>
        <dbReference type="ARBA" id="ARBA00022475"/>
    </source>
</evidence>
<evidence type="ECO:0000313" key="13">
    <source>
        <dbReference type="Proteomes" id="UP001046870"/>
    </source>
</evidence>
<evidence type="ECO:0000256" key="10">
    <source>
        <dbReference type="SAM" id="SignalP"/>
    </source>
</evidence>
<organism evidence="12 13">
    <name type="scientific">Megalops atlanticus</name>
    <name type="common">Tarpon</name>
    <name type="synonym">Clupea gigantea</name>
    <dbReference type="NCBI Taxonomy" id="7932"/>
    <lineage>
        <taxon>Eukaryota</taxon>
        <taxon>Metazoa</taxon>
        <taxon>Chordata</taxon>
        <taxon>Craniata</taxon>
        <taxon>Vertebrata</taxon>
        <taxon>Euteleostomi</taxon>
        <taxon>Actinopterygii</taxon>
        <taxon>Neopterygii</taxon>
        <taxon>Teleostei</taxon>
        <taxon>Elopiformes</taxon>
        <taxon>Megalopidae</taxon>
        <taxon>Megalops</taxon>
    </lineage>
</organism>
<dbReference type="InterPro" id="IPR032356">
    <property type="entry name" value="IL17R_A/B_N"/>
</dbReference>
<name>A0A9D3SU07_MEGAT</name>
<feature type="domain" description="SEFIR" evidence="11">
    <location>
        <begin position="361"/>
        <end position="517"/>
    </location>
</feature>
<feature type="chain" id="PRO_5039609046" description="SEFIR domain-containing protein" evidence="10">
    <location>
        <begin position="23"/>
        <end position="846"/>
    </location>
</feature>
<dbReference type="FunFam" id="3.40.50.11530:FF:000002">
    <property type="entry name" value="Interleukin 17 receptor A"/>
    <property type="match status" value="1"/>
</dbReference>
<dbReference type="Pfam" id="PF16578">
    <property type="entry name" value="IL17R_fnIII_D2"/>
    <property type="match status" value="1"/>
</dbReference>
<dbReference type="Gene3D" id="2.60.40.2160">
    <property type="entry name" value="Interleukin-17 receptor A/B, fibronectin-III-like domain 1"/>
    <property type="match status" value="1"/>
</dbReference>
<dbReference type="GO" id="GO:0005886">
    <property type="term" value="C:plasma membrane"/>
    <property type="evidence" value="ECO:0007669"/>
    <property type="project" value="UniProtKB-SubCell"/>
</dbReference>
<dbReference type="InterPro" id="IPR039465">
    <property type="entry name" value="IL-17_rcpt-like"/>
</dbReference>
<dbReference type="InterPro" id="IPR038683">
    <property type="entry name" value="IL17RA/B_FnIII-like_1_sf"/>
</dbReference>
<evidence type="ECO:0000259" key="11">
    <source>
        <dbReference type="PROSITE" id="PS51534"/>
    </source>
</evidence>
<evidence type="ECO:0000256" key="6">
    <source>
        <dbReference type="ARBA" id="ARBA00023136"/>
    </source>
</evidence>